<comment type="subcellular location">
    <subcellularLocation>
        <location evidence="1 8">Cell membrane</location>
        <topology evidence="1 8">Multi-pass membrane protein</topology>
    </subcellularLocation>
</comment>
<evidence type="ECO:0000256" key="4">
    <source>
        <dbReference type="ARBA" id="ARBA00022475"/>
    </source>
</evidence>
<accession>A0A7H0SLA2</accession>
<evidence type="ECO:0000256" key="5">
    <source>
        <dbReference type="ARBA" id="ARBA00022692"/>
    </source>
</evidence>
<sequence length="266" mass="27364">MWLLSGIDLSSLGILLGGAALAGWADAVIGGGGLILIPLLMSTLPHMAPVVILASNKVAAVSGTTSAAVVMVRRTRPPALLLVRYASVAVVCSALGAFAATLVNKNIMRPIIIVLLVAVGIFVMLRPQFGLQRADNIPGQRSVRGILAVLAVGIIAGYDGIFGPGTGMFLIMAFTALLSQDFLQSAAMAKVVNTATNFGALVVFGIGGHIWWALGFSLAVANILGAQLGARTVLGGGAKLVRIALLCMVLVLAAYLSYEQLAGNFQ</sequence>
<keyword evidence="10" id="KW-1185">Reference proteome</keyword>
<organism evidence="9 10">
    <name type="scientific">Corynebacterium poyangense</name>
    <dbReference type="NCBI Taxonomy" id="2684405"/>
    <lineage>
        <taxon>Bacteria</taxon>
        <taxon>Bacillati</taxon>
        <taxon>Actinomycetota</taxon>
        <taxon>Actinomycetes</taxon>
        <taxon>Mycobacteriales</taxon>
        <taxon>Corynebacteriaceae</taxon>
        <taxon>Corynebacterium</taxon>
    </lineage>
</organism>
<dbReference type="RefSeq" id="WP_187974783.1">
    <property type="nucleotide sequence ID" value="NZ_CP046884.1"/>
</dbReference>
<dbReference type="InterPro" id="IPR002781">
    <property type="entry name" value="TM_pro_TauE-like"/>
</dbReference>
<evidence type="ECO:0000256" key="7">
    <source>
        <dbReference type="ARBA" id="ARBA00023136"/>
    </source>
</evidence>
<dbReference type="Pfam" id="PF01925">
    <property type="entry name" value="TauE"/>
    <property type="match status" value="1"/>
</dbReference>
<dbReference type="GO" id="GO:0005886">
    <property type="term" value="C:plasma membrane"/>
    <property type="evidence" value="ECO:0007669"/>
    <property type="project" value="UniProtKB-SubCell"/>
</dbReference>
<feature type="transmembrane region" description="Helical" evidence="8">
    <location>
        <begin position="107"/>
        <end position="125"/>
    </location>
</feature>
<proteinExistence type="inferred from homology"/>
<keyword evidence="6 8" id="KW-1133">Transmembrane helix</keyword>
<reference evidence="9 10" key="1">
    <citation type="submission" date="2019-12" db="EMBL/GenBank/DDBJ databases">
        <title>Corynebacterium sp. nov., isolated from feces of the Anser Albifrons in China.</title>
        <authorList>
            <person name="Liu Q."/>
        </authorList>
    </citation>
    <scope>NUCLEOTIDE SEQUENCE [LARGE SCALE GENOMIC DNA]</scope>
    <source>
        <strain evidence="9 10">4H37-19</strain>
    </source>
</reference>
<evidence type="ECO:0000256" key="1">
    <source>
        <dbReference type="ARBA" id="ARBA00004651"/>
    </source>
</evidence>
<keyword evidence="7 8" id="KW-0472">Membrane</keyword>
<keyword evidence="5 8" id="KW-0812">Transmembrane</keyword>
<evidence type="ECO:0000256" key="8">
    <source>
        <dbReference type="RuleBase" id="RU363041"/>
    </source>
</evidence>
<feature type="transmembrane region" description="Helical" evidence="8">
    <location>
        <begin position="198"/>
        <end position="220"/>
    </location>
</feature>
<dbReference type="EMBL" id="CP046884">
    <property type="protein sequence ID" value="QNQ89327.1"/>
    <property type="molecule type" value="Genomic_DNA"/>
</dbReference>
<evidence type="ECO:0000256" key="6">
    <source>
        <dbReference type="ARBA" id="ARBA00022989"/>
    </source>
</evidence>
<dbReference type="PANTHER" id="PTHR30269">
    <property type="entry name" value="TRANSMEMBRANE PROTEIN YFCA"/>
    <property type="match status" value="1"/>
</dbReference>
<keyword evidence="3" id="KW-0813">Transport</keyword>
<gene>
    <name evidence="9" type="ORF">GP475_00775</name>
</gene>
<dbReference type="KEGG" id="cpoy:GP475_00775"/>
<dbReference type="InterPro" id="IPR052017">
    <property type="entry name" value="TSUP"/>
</dbReference>
<feature type="transmembrane region" description="Helical" evidence="8">
    <location>
        <begin position="146"/>
        <end position="178"/>
    </location>
</feature>
<name>A0A7H0SLA2_9CORY</name>
<feature type="transmembrane region" description="Helical" evidence="8">
    <location>
        <begin position="47"/>
        <end position="70"/>
    </location>
</feature>
<feature type="transmembrane region" description="Helical" evidence="8">
    <location>
        <begin position="82"/>
        <end position="101"/>
    </location>
</feature>
<keyword evidence="4 8" id="KW-1003">Cell membrane</keyword>
<evidence type="ECO:0000256" key="2">
    <source>
        <dbReference type="ARBA" id="ARBA00009142"/>
    </source>
</evidence>
<feature type="transmembrane region" description="Helical" evidence="8">
    <location>
        <begin position="12"/>
        <end position="41"/>
    </location>
</feature>
<dbReference type="AlphaFoldDB" id="A0A7H0SLA2"/>
<feature type="transmembrane region" description="Helical" evidence="8">
    <location>
        <begin position="240"/>
        <end position="258"/>
    </location>
</feature>
<evidence type="ECO:0000313" key="10">
    <source>
        <dbReference type="Proteomes" id="UP000516320"/>
    </source>
</evidence>
<dbReference type="PANTHER" id="PTHR30269:SF0">
    <property type="entry name" value="MEMBRANE TRANSPORTER PROTEIN YFCA-RELATED"/>
    <property type="match status" value="1"/>
</dbReference>
<dbReference type="Proteomes" id="UP000516320">
    <property type="component" value="Chromosome"/>
</dbReference>
<protein>
    <recommendedName>
        <fullName evidence="8">Probable membrane transporter protein</fullName>
    </recommendedName>
</protein>
<evidence type="ECO:0000313" key="9">
    <source>
        <dbReference type="EMBL" id="QNQ89327.1"/>
    </source>
</evidence>
<evidence type="ECO:0000256" key="3">
    <source>
        <dbReference type="ARBA" id="ARBA00022448"/>
    </source>
</evidence>
<comment type="similarity">
    <text evidence="2 8">Belongs to the 4-toluene sulfonate uptake permease (TSUP) (TC 2.A.102) family.</text>
</comment>